<evidence type="ECO:0000313" key="16">
    <source>
        <dbReference type="Proteomes" id="UP000238589"/>
    </source>
</evidence>
<keyword evidence="10 12" id="KW-0238">DNA-binding</keyword>
<evidence type="ECO:0000259" key="14">
    <source>
        <dbReference type="PROSITE" id="PS50880"/>
    </source>
</evidence>
<dbReference type="SMART" id="SM00400">
    <property type="entry name" value="ZnF_CHCC"/>
    <property type="match status" value="1"/>
</dbReference>
<dbReference type="GO" id="GO:0006269">
    <property type="term" value="P:DNA replication, synthesis of primer"/>
    <property type="evidence" value="ECO:0007669"/>
    <property type="project" value="UniProtKB-UniRule"/>
</dbReference>
<feature type="domain" description="Toprim" evidence="14">
    <location>
        <begin position="268"/>
        <end position="350"/>
    </location>
</feature>
<evidence type="ECO:0000256" key="2">
    <source>
        <dbReference type="ARBA" id="ARBA00022515"/>
    </source>
</evidence>
<dbReference type="CDD" id="cd03364">
    <property type="entry name" value="TOPRIM_DnaG_primases"/>
    <property type="match status" value="1"/>
</dbReference>
<dbReference type="Gene3D" id="3.40.1360.10">
    <property type="match status" value="1"/>
</dbReference>
<dbReference type="FunFam" id="3.40.1360.10:FF:000002">
    <property type="entry name" value="DNA primase"/>
    <property type="match status" value="1"/>
</dbReference>
<evidence type="ECO:0000256" key="7">
    <source>
        <dbReference type="ARBA" id="ARBA00022771"/>
    </source>
</evidence>
<organism evidence="15 16">
    <name type="scientific">Malikia granosa</name>
    <dbReference type="NCBI Taxonomy" id="263067"/>
    <lineage>
        <taxon>Bacteria</taxon>
        <taxon>Pseudomonadati</taxon>
        <taxon>Pseudomonadota</taxon>
        <taxon>Betaproteobacteria</taxon>
        <taxon>Burkholderiales</taxon>
        <taxon>Comamonadaceae</taxon>
        <taxon>Malikia</taxon>
    </lineage>
</organism>
<dbReference type="NCBIfam" id="TIGR01391">
    <property type="entry name" value="dnaG"/>
    <property type="match status" value="1"/>
</dbReference>
<dbReference type="PANTHER" id="PTHR30313">
    <property type="entry name" value="DNA PRIMASE"/>
    <property type="match status" value="1"/>
</dbReference>
<dbReference type="AlphaFoldDB" id="A0A2S9K3U7"/>
<evidence type="ECO:0000256" key="11">
    <source>
        <dbReference type="ARBA" id="ARBA00023163"/>
    </source>
</evidence>
<keyword evidence="5 12" id="KW-0235">DNA replication</keyword>
<dbReference type="InterPro" id="IPR019475">
    <property type="entry name" value="DNA_primase_DnaB-bd"/>
</dbReference>
<evidence type="ECO:0000256" key="3">
    <source>
        <dbReference type="ARBA" id="ARBA00022679"/>
    </source>
</evidence>
<keyword evidence="16" id="KW-1185">Reference proteome</keyword>
<accession>A0A2S9K3U7</accession>
<keyword evidence="1 12" id="KW-0240">DNA-directed RNA polymerase</keyword>
<dbReference type="EC" id="2.7.7.101" evidence="12"/>
<dbReference type="Proteomes" id="UP000238589">
    <property type="component" value="Unassembled WGS sequence"/>
</dbReference>
<evidence type="ECO:0000256" key="6">
    <source>
        <dbReference type="ARBA" id="ARBA00022723"/>
    </source>
</evidence>
<dbReference type="Gene3D" id="3.90.580.10">
    <property type="entry name" value="Zinc finger, CHC2-type domain"/>
    <property type="match status" value="1"/>
</dbReference>
<dbReference type="InterPro" id="IPR002694">
    <property type="entry name" value="Znf_CHC2"/>
</dbReference>
<reference evidence="15 16" key="1">
    <citation type="submission" date="2018-03" db="EMBL/GenBank/DDBJ databases">
        <title>Comparative genomics illustrates the genes involved in a hyperalkaliphilic mechanisms of Serpentinomonas isolated from highly-alkaline calcium-rich serpentinized springs.</title>
        <authorList>
            <person name="Suzuki S."/>
            <person name="Ishii S."/>
            <person name="Walworth N."/>
            <person name="Bird L."/>
            <person name="Kuenen J.G."/>
            <person name="Nealson K.H."/>
        </authorList>
    </citation>
    <scope>NUCLEOTIDE SEQUENCE [LARGE SCALE GENOMIC DNA]</scope>
    <source>
        <strain evidence="15 16">P1</strain>
    </source>
</reference>
<dbReference type="GO" id="GO:1990077">
    <property type="term" value="C:primosome complex"/>
    <property type="evidence" value="ECO:0007669"/>
    <property type="project" value="UniProtKB-KW"/>
</dbReference>
<comment type="similarity">
    <text evidence="12">Belongs to the DnaG primase family.</text>
</comment>
<keyword evidence="7 12" id="KW-0863">Zinc-finger</keyword>
<comment type="caution">
    <text evidence="15">The sequence shown here is derived from an EMBL/GenBank/DDBJ whole genome shotgun (WGS) entry which is preliminary data.</text>
</comment>
<comment type="function">
    <text evidence="12">RNA polymerase that catalyzes the synthesis of short RNA molecules used as primers for DNA polymerase during DNA replication.</text>
</comment>
<proteinExistence type="inferred from homology"/>
<dbReference type="Gene3D" id="1.20.50.20">
    <property type="entry name" value="DnaG, RNA polymerase domain, helical bundle"/>
    <property type="match status" value="1"/>
</dbReference>
<dbReference type="GO" id="GO:0005737">
    <property type="term" value="C:cytoplasm"/>
    <property type="evidence" value="ECO:0007669"/>
    <property type="project" value="TreeGrafter"/>
</dbReference>
<evidence type="ECO:0000256" key="8">
    <source>
        <dbReference type="ARBA" id="ARBA00022833"/>
    </source>
</evidence>
<name>A0A2S9K3U7_9BURK</name>
<evidence type="ECO:0000256" key="13">
    <source>
        <dbReference type="SAM" id="MobiDB-lite"/>
    </source>
</evidence>
<dbReference type="InterPro" id="IPR013264">
    <property type="entry name" value="DNAG_N"/>
</dbReference>
<dbReference type="Pfam" id="PF01807">
    <property type="entry name" value="Zn_ribbon_DnaG"/>
    <property type="match status" value="1"/>
</dbReference>
<gene>
    <name evidence="12" type="primary">dnaG</name>
    <name evidence="15" type="ORF">C6P64_11310</name>
</gene>
<feature type="zinc finger region" description="CHC2-type" evidence="12">
    <location>
        <begin position="38"/>
        <end position="62"/>
    </location>
</feature>
<evidence type="ECO:0000256" key="5">
    <source>
        <dbReference type="ARBA" id="ARBA00022705"/>
    </source>
</evidence>
<evidence type="ECO:0000256" key="12">
    <source>
        <dbReference type="HAMAP-Rule" id="MF_00974"/>
    </source>
</evidence>
<dbReference type="SMART" id="SM00493">
    <property type="entry name" value="TOPRIM"/>
    <property type="match status" value="1"/>
</dbReference>
<evidence type="ECO:0000256" key="10">
    <source>
        <dbReference type="ARBA" id="ARBA00023125"/>
    </source>
</evidence>
<dbReference type="InterPro" id="IPR006295">
    <property type="entry name" value="DNA_primase_DnaG"/>
</dbReference>
<dbReference type="Pfam" id="PF08275">
    <property type="entry name" value="DNAG_N"/>
    <property type="match status" value="1"/>
</dbReference>
<comment type="subunit">
    <text evidence="12">Monomer. Interacts with DnaB.</text>
</comment>
<evidence type="ECO:0000256" key="9">
    <source>
        <dbReference type="ARBA" id="ARBA00022842"/>
    </source>
</evidence>
<dbReference type="GO" id="GO:0008270">
    <property type="term" value="F:zinc ion binding"/>
    <property type="evidence" value="ECO:0007669"/>
    <property type="project" value="UniProtKB-UniRule"/>
</dbReference>
<protein>
    <recommendedName>
        <fullName evidence="12">DNA primase</fullName>
        <ecNumber evidence="12">2.7.7.101</ecNumber>
    </recommendedName>
</protein>
<keyword evidence="2 12" id="KW-0639">Primosome</keyword>
<comment type="catalytic activity">
    <reaction evidence="12">
        <text>ssDNA + n NTP = ssDNA/pppN(pN)n-1 hybrid + (n-1) diphosphate.</text>
        <dbReference type="EC" id="2.7.7.101"/>
    </reaction>
</comment>
<feature type="region of interest" description="Disordered" evidence="13">
    <location>
        <begin position="442"/>
        <end position="510"/>
    </location>
</feature>
<dbReference type="Pfam" id="PF10410">
    <property type="entry name" value="DnaB_bind"/>
    <property type="match status" value="1"/>
</dbReference>
<evidence type="ECO:0000256" key="1">
    <source>
        <dbReference type="ARBA" id="ARBA00022478"/>
    </source>
</evidence>
<keyword evidence="3 12" id="KW-0808">Transferase</keyword>
<dbReference type="InterPro" id="IPR050219">
    <property type="entry name" value="DnaG_primase"/>
</dbReference>
<dbReference type="SUPFAM" id="SSF57783">
    <property type="entry name" value="Zinc beta-ribbon"/>
    <property type="match status" value="1"/>
</dbReference>
<dbReference type="Pfam" id="PF13155">
    <property type="entry name" value="Toprim_2"/>
    <property type="match status" value="1"/>
</dbReference>
<dbReference type="OrthoDB" id="9803773at2"/>
<keyword evidence="6 12" id="KW-0479">Metal-binding</keyword>
<evidence type="ECO:0000256" key="4">
    <source>
        <dbReference type="ARBA" id="ARBA00022695"/>
    </source>
</evidence>
<comment type="cofactor">
    <cofactor evidence="12">
        <name>Zn(2+)</name>
        <dbReference type="ChEBI" id="CHEBI:29105"/>
    </cofactor>
    <text evidence="12">Binds 1 zinc ion per monomer.</text>
</comment>
<dbReference type="GO" id="GO:0003677">
    <property type="term" value="F:DNA binding"/>
    <property type="evidence" value="ECO:0007669"/>
    <property type="project" value="UniProtKB-KW"/>
</dbReference>
<dbReference type="SUPFAM" id="SSF56731">
    <property type="entry name" value="DNA primase core"/>
    <property type="match status" value="1"/>
</dbReference>
<dbReference type="EMBL" id="PVLQ01000038">
    <property type="protein sequence ID" value="PRD65064.1"/>
    <property type="molecule type" value="Genomic_DNA"/>
</dbReference>
<dbReference type="PANTHER" id="PTHR30313:SF2">
    <property type="entry name" value="DNA PRIMASE"/>
    <property type="match status" value="1"/>
</dbReference>
<comment type="domain">
    <text evidence="12">Contains an N-terminal zinc-binding domain, a central core domain that contains the primase activity, and a C-terminal DnaB-binding domain.</text>
</comment>
<dbReference type="GO" id="GO:0003899">
    <property type="term" value="F:DNA-directed RNA polymerase activity"/>
    <property type="evidence" value="ECO:0007669"/>
    <property type="project" value="UniProtKB-UniRule"/>
</dbReference>
<dbReference type="InterPro" id="IPR037068">
    <property type="entry name" value="DNA_primase_core_N_sf"/>
</dbReference>
<dbReference type="InterPro" id="IPR030846">
    <property type="entry name" value="DnaG_bac"/>
</dbReference>
<keyword evidence="8 12" id="KW-0862">Zinc</keyword>
<dbReference type="InterPro" id="IPR036977">
    <property type="entry name" value="DNA_primase_Znf_CHC2"/>
</dbReference>
<dbReference type="RefSeq" id="WP_105748679.1">
    <property type="nucleotide sequence ID" value="NZ_PVLQ01000038.1"/>
</dbReference>
<dbReference type="GO" id="GO:0000428">
    <property type="term" value="C:DNA-directed RNA polymerase complex"/>
    <property type="evidence" value="ECO:0007669"/>
    <property type="project" value="UniProtKB-KW"/>
</dbReference>
<dbReference type="FunFam" id="3.90.580.10:FF:000001">
    <property type="entry name" value="DNA primase"/>
    <property type="match status" value="1"/>
</dbReference>
<keyword evidence="11 12" id="KW-0804">Transcription</keyword>
<sequence length="663" mass="73030">MAIPQSFIQELLSRVDIVEVVGRYVQLKKGGANFMGLCPFHGEKSPSFSVSPTKQFFHCFGCGKHGNAVGFLMEHTGIGFVEAVKDLAQQTGLQVPQEDLSPQERARAAEQRQQQATLNELLDKAAGAYYQQLRQSKRAQDYLKGRGLSGRIAKTFGLGYAPEGWRFLSTVLPDYQSPQLVEAGLVIASEETPAAAGEEARPAKRYDRFRDRIMFPIRNVKGECIGFGGRVLDQGEPKYLNSPETPVFSKGHELYGLFEARSAIRQAGYCLVTEGYMDVVALAQLGFAQAVATLGTACTADHLRLLFRFTDAVVFSFDGDAAGRRAARKALEAALPWANDTRSIKFLFLPPEHDPDSFIRAHGPDAFAQSIRQAQPLSRFLQEAAASDCDLETAEGRARMAAQAQPLWQSMPDGALKRQLLGEFADAIGLDARELDQIWSASGQRGRSLPGRRAESGASPEAQAPRRSPRRAPPGDYDPAQGDWPERRGSPASEGQGWRPPARRSGARGLLGRADRVARLVLATPEAWDWLSADDQQLLAHEPAPHGPLFAWLETQWHEHGPQPWAALREALRGQPFEALALELNAGGLALQRPEDEEADEASAALPSPADLRRELRELMRRLHIDELKQRETELIAAVGQDPQALERYRELQALRKSLEAGN</sequence>
<dbReference type="Gene3D" id="3.90.980.10">
    <property type="entry name" value="DNA primase, catalytic core, N-terminal domain"/>
    <property type="match status" value="1"/>
</dbReference>
<dbReference type="HAMAP" id="MF_00974">
    <property type="entry name" value="DNA_primase_DnaG"/>
    <property type="match status" value="1"/>
</dbReference>
<dbReference type="InterPro" id="IPR006171">
    <property type="entry name" value="TOPRIM_dom"/>
</dbReference>
<dbReference type="InterPro" id="IPR034151">
    <property type="entry name" value="TOPRIM_DnaG_bac"/>
</dbReference>
<evidence type="ECO:0000313" key="15">
    <source>
        <dbReference type="EMBL" id="PRD65064.1"/>
    </source>
</evidence>
<keyword evidence="4 12" id="KW-0548">Nucleotidyltransferase</keyword>
<keyword evidence="9" id="KW-0460">Magnesium</keyword>
<dbReference type="PROSITE" id="PS50880">
    <property type="entry name" value="TOPRIM"/>
    <property type="match status" value="1"/>
</dbReference>